<dbReference type="EMBL" id="JAKKUT010000002">
    <property type="protein sequence ID" value="MDG2990866.1"/>
    <property type="molecule type" value="Genomic_DNA"/>
</dbReference>
<keyword evidence="3" id="KW-0862">Zinc</keyword>
<dbReference type="Pfam" id="PF04828">
    <property type="entry name" value="GFA"/>
    <property type="match status" value="1"/>
</dbReference>
<dbReference type="Proteomes" id="UP001154265">
    <property type="component" value="Unassembled WGS sequence"/>
</dbReference>
<reference evidence="5" key="2">
    <citation type="submission" date="2022-01" db="EMBL/GenBank/DDBJ databases">
        <authorList>
            <person name="Zivanovic Y."/>
            <person name="Moreira D."/>
            <person name="Lopez-Garcia P."/>
        </authorList>
    </citation>
    <scope>NUCLEOTIDE SEQUENCE</scope>
    <source>
        <strain evidence="5">G9</strain>
    </source>
</reference>
<evidence type="ECO:0000259" key="4">
    <source>
        <dbReference type="PROSITE" id="PS51891"/>
    </source>
</evidence>
<comment type="similarity">
    <text evidence="1">Belongs to the Gfa family.</text>
</comment>
<dbReference type="Gene3D" id="2.170.150.70">
    <property type="match status" value="1"/>
</dbReference>
<evidence type="ECO:0000256" key="1">
    <source>
        <dbReference type="ARBA" id="ARBA00005495"/>
    </source>
</evidence>
<sequence length="132" mass="15145">MLQTSHDSSEQVYGGGCHCGSVRFRVKIRQWRAIACNCSICTKKGFLHHIVPPSDFELLQGDDDLTTYRFNTGTAQHLFCQHCGIHPFYHPRSHPDQIDVNLNCLDEPNLREKFEVVAFEGRAWEENIASIR</sequence>
<name>A0ABT6EYJ8_9SYNE</name>
<dbReference type="PANTHER" id="PTHR28620">
    <property type="entry name" value="CENTROMERE PROTEIN V"/>
    <property type="match status" value="1"/>
</dbReference>
<dbReference type="RefSeq" id="WP_277866759.1">
    <property type="nucleotide sequence ID" value="NZ_JAKKUT010000002.1"/>
</dbReference>
<accession>A0ABT6EYJ8</accession>
<organism evidence="5 6">
    <name type="scientific">Candidatus Synechococcus calcipolaris G9</name>
    <dbReference type="NCBI Taxonomy" id="1497997"/>
    <lineage>
        <taxon>Bacteria</taxon>
        <taxon>Bacillati</taxon>
        <taxon>Cyanobacteriota</taxon>
        <taxon>Cyanophyceae</taxon>
        <taxon>Synechococcales</taxon>
        <taxon>Synechococcaceae</taxon>
        <taxon>Synechococcus</taxon>
    </lineage>
</organism>
<dbReference type="InterPro" id="IPR006913">
    <property type="entry name" value="CENP-V/GFA"/>
</dbReference>
<gene>
    <name evidence="5" type="ORF">L3556_07990</name>
</gene>
<evidence type="ECO:0000313" key="5">
    <source>
        <dbReference type="EMBL" id="MDG2990866.1"/>
    </source>
</evidence>
<keyword evidence="2" id="KW-0479">Metal-binding</keyword>
<evidence type="ECO:0000256" key="3">
    <source>
        <dbReference type="ARBA" id="ARBA00022833"/>
    </source>
</evidence>
<keyword evidence="6" id="KW-1185">Reference proteome</keyword>
<reference evidence="5" key="1">
    <citation type="journal article" date="2022" name="Genome Biol. Evol.">
        <title>A New Gene Family Diagnostic for Intracellular Biomineralization of Amorphous Ca Carbonates by Cyanobacteria.</title>
        <authorList>
            <person name="Benzerara K."/>
            <person name="Duprat E."/>
            <person name="Bitard-Feildel T."/>
            <person name="Caumes G."/>
            <person name="Cassier-Chauvat C."/>
            <person name="Chauvat F."/>
            <person name="Dezi M."/>
            <person name="Diop S.I."/>
            <person name="Gaschignard G."/>
            <person name="Gorgen S."/>
            <person name="Gugger M."/>
            <person name="Lopez-Garcia P."/>
            <person name="Millet M."/>
            <person name="Skouri-Panet F."/>
            <person name="Moreira D."/>
            <person name="Callebaut I."/>
        </authorList>
    </citation>
    <scope>NUCLEOTIDE SEQUENCE</scope>
    <source>
        <strain evidence="5">G9</strain>
    </source>
</reference>
<dbReference type="PROSITE" id="PS51891">
    <property type="entry name" value="CENP_V_GFA"/>
    <property type="match status" value="1"/>
</dbReference>
<dbReference type="SUPFAM" id="SSF51316">
    <property type="entry name" value="Mss4-like"/>
    <property type="match status" value="1"/>
</dbReference>
<feature type="domain" description="CENP-V/GFA" evidence="4">
    <location>
        <begin position="13"/>
        <end position="125"/>
    </location>
</feature>
<proteinExistence type="inferred from homology"/>
<dbReference type="InterPro" id="IPR011057">
    <property type="entry name" value="Mss4-like_sf"/>
</dbReference>
<protein>
    <submittedName>
        <fullName evidence="5">GFA family protein</fullName>
    </submittedName>
</protein>
<comment type="caution">
    <text evidence="5">The sequence shown here is derived from an EMBL/GenBank/DDBJ whole genome shotgun (WGS) entry which is preliminary data.</text>
</comment>
<dbReference type="InterPro" id="IPR052355">
    <property type="entry name" value="CENP-V-like"/>
</dbReference>
<evidence type="ECO:0000313" key="6">
    <source>
        <dbReference type="Proteomes" id="UP001154265"/>
    </source>
</evidence>
<evidence type="ECO:0000256" key="2">
    <source>
        <dbReference type="ARBA" id="ARBA00022723"/>
    </source>
</evidence>
<dbReference type="PANTHER" id="PTHR28620:SF1">
    <property type="entry name" value="CENP-V_GFA DOMAIN-CONTAINING PROTEIN"/>
    <property type="match status" value="1"/>
</dbReference>